<accession>A0ABS0Q979</accession>
<feature type="domain" description="Helix-turn-helix" evidence="1">
    <location>
        <begin position="78"/>
        <end position="129"/>
    </location>
</feature>
<gene>
    <name evidence="2" type="ORF">I7X13_14290</name>
</gene>
<dbReference type="Gene3D" id="1.10.1660.10">
    <property type="match status" value="1"/>
</dbReference>
<name>A0ABS0Q979_9BACT</name>
<reference evidence="2 3" key="1">
    <citation type="submission" date="2020-12" db="EMBL/GenBank/DDBJ databases">
        <title>Hymenobacter sp.</title>
        <authorList>
            <person name="Kim M.K."/>
        </authorList>
    </citation>
    <scope>NUCLEOTIDE SEQUENCE [LARGE SCALE GENOMIC DNA]</scope>
    <source>
        <strain evidence="2 3">BT442</strain>
    </source>
</reference>
<dbReference type="SUPFAM" id="SSF46955">
    <property type="entry name" value="Putative DNA-binding domain"/>
    <property type="match status" value="1"/>
</dbReference>
<proteinExistence type="predicted"/>
<evidence type="ECO:0000313" key="2">
    <source>
        <dbReference type="EMBL" id="MBH8559231.1"/>
    </source>
</evidence>
<keyword evidence="3" id="KW-1185">Reference proteome</keyword>
<dbReference type="Pfam" id="PF12728">
    <property type="entry name" value="HTH_17"/>
    <property type="match status" value="1"/>
</dbReference>
<evidence type="ECO:0000313" key="3">
    <source>
        <dbReference type="Proteomes" id="UP000625631"/>
    </source>
</evidence>
<organism evidence="2 3">
    <name type="scientific">Hymenobacter negativus</name>
    <dbReference type="NCBI Taxonomy" id="2795026"/>
    <lineage>
        <taxon>Bacteria</taxon>
        <taxon>Pseudomonadati</taxon>
        <taxon>Bacteroidota</taxon>
        <taxon>Cytophagia</taxon>
        <taxon>Cytophagales</taxon>
        <taxon>Hymenobacteraceae</taxon>
        <taxon>Hymenobacter</taxon>
    </lineage>
</organism>
<dbReference type="InterPro" id="IPR009061">
    <property type="entry name" value="DNA-bd_dom_put_sf"/>
</dbReference>
<dbReference type="Proteomes" id="UP000625631">
    <property type="component" value="Unassembled WGS sequence"/>
</dbReference>
<dbReference type="EMBL" id="JAEDAE010000006">
    <property type="protein sequence ID" value="MBH8559231.1"/>
    <property type="molecule type" value="Genomic_DNA"/>
</dbReference>
<dbReference type="RefSeq" id="WP_198076013.1">
    <property type="nucleotide sequence ID" value="NZ_JAEDAE010000006.1"/>
</dbReference>
<evidence type="ECO:0000259" key="1">
    <source>
        <dbReference type="Pfam" id="PF12728"/>
    </source>
</evidence>
<dbReference type="NCBIfam" id="TIGR01764">
    <property type="entry name" value="excise"/>
    <property type="match status" value="1"/>
</dbReference>
<dbReference type="InterPro" id="IPR010093">
    <property type="entry name" value="SinI_DNA-bd"/>
</dbReference>
<sequence>MATVSQNHQSPLGQSPALTAYTGGPDFNSSIADLAAIFSQFQFVLEQRVRHIAREEHTQLLAEMAADAVCMDRSEDNLTVNQTADILGIRPQTVYEWIQVGKLKAHRMGKGNRTLRLKRGDVDAALQAQIQPCGRRKYARRVNVSLMRKDTKAGAAVC</sequence>
<dbReference type="InterPro" id="IPR041657">
    <property type="entry name" value="HTH_17"/>
</dbReference>
<protein>
    <submittedName>
        <fullName evidence="2">Helix-turn-helix domain-containing protein</fullName>
    </submittedName>
</protein>
<comment type="caution">
    <text evidence="2">The sequence shown here is derived from an EMBL/GenBank/DDBJ whole genome shotgun (WGS) entry which is preliminary data.</text>
</comment>